<evidence type="ECO:0000313" key="2">
    <source>
        <dbReference type="EMBL" id="SMG30435.1"/>
    </source>
</evidence>
<sequence>MITGGEIAKVIPEIAEGLGKTGVEKPGAGFDGPWNNVGTDIGKEAEKGAQSQIKSSFDGPWNRGEENIERGFNNSRTGSDFDGSWNNQHERSQSEYDDIDNKEKIDIRQEGRKYNDEVGDKAIGNNKEINVDDWEKVGPEEYAERKKEFAGNKDEIIEGWEKNNDQKWPTYKTDVHTKSGKLLRRAGDRYDAHHIQPLEFGGKNTADNIAPMHASDHHDKQGIHRPNGPYDKIANSLRH</sequence>
<gene>
    <name evidence="2" type="ORF">SAMN06275492_1158</name>
</gene>
<reference evidence="3" key="1">
    <citation type="submission" date="2017-04" db="EMBL/GenBank/DDBJ databases">
        <authorList>
            <person name="Varghese N."/>
            <person name="Submissions S."/>
        </authorList>
    </citation>
    <scope>NUCLEOTIDE SEQUENCE [LARGE SCALE GENOMIC DNA]</scope>
    <source>
        <strain evidence="3">USBA 82</strain>
    </source>
</reference>
<dbReference type="STRING" id="561720.SAMN06275492_1158"/>
<dbReference type="Proteomes" id="UP000193355">
    <property type="component" value="Unassembled WGS sequence"/>
</dbReference>
<evidence type="ECO:0000313" key="3">
    <source>
        <dbReference type="Proteomes" id="UP000193355"/>
    </source>
</evidence>
<dbReference type="RefSeq" id="WP_085544618.1">
    <property type="nucleotide sequence ID" value="NZ_FXBB01000015.1"/>
</dbReference>
<feature type="compositionally biased region" description="Basic and acidic residues" evidence="1">
    <location>
        <begin position="88"/>
        <end position="103"/>
    </location>
</feature>
<accession>A0A1X7JQ65</accession>
<organism evidence="2 3">
    <name type="scientific">Dethiosulfovibrio salsuginis</name>
    <dbReference type="NCBI Taxonomy" id="561720"/>
    <lineage>
        <taxon>Bacteria</taxon>
        <taxon>Thermotogati</taxon>
        <taxon>Synergistota</taxon>
        <taxon>Synergistia</taxon>
        <taxon>Synergistales</taxon>
        <taxon>Dethiosulfovibrionaceae</taxon>
        <taxon>Dethiosulfovibrio</taxon>
    </lineage>
</organism>
<dbReference type="AlphaFoldDB" id="A0A1X7JQ65"/>
<dbReference type="OrthoDB" id="3261089at2"/>
<feature type="region of interest" description="Disordered" evidence="1">
    <location>
        <begin position="196"/>
        <end position="239"/>
    </location>
</feature>
<feature type="region of interest" description="Disordered" evidence="1">
    <location>
        <begin position="19"/>
        <end position="103"/>
    </location>
</feature>
<dbReference type="InterPro" id="IPR003615">
    <property type="entry name" value="HNH_nuc"/>
</dbReference>
<proteinExistence type="predicted"/>
<evidence type="ECO:0008006" key="4">
    <source>
        <dbReference type="Google" id="ProtNLM"/>
    </source>
</evidence>
<evidence type="ECO:0000256" key="1">
    <source>
        <dbReference type="SAM" id="MobiDB-lite"/>
    </source>
</evidence>
<dbReference type="EMBL" id="FXBB01000015">
    <property type="protein sequence ID" value="SMG30435.1"/>
    <property type="molecule type" value="Genomic_DNA"/>
</dbReference>
<dbReference type="CDD" id="cd00085">
    <property type="entry name" value="HNHc"/>
    <property type="match status" value="1"/>
</dbReference>
<protein>
    <recommendedName>
        <fullName evidence="4">HNH endonuclease</fullName>
    </recommendedName>
</protein>
<name>A0A1X7JQ65_9BACT</name>
<keyword evidence="3" id="KW-1185">Reference proteome</keyword>